<evidence type="ECO:0000256" key="12">
    <source>
        <dbReference type="SAM" id="SignalP"/>
    </source>
</evidence>
<evidence type="ECO:0000256" key="6">
    <source>
        <dbReference type="ARBA" id="ARBA00022692"/>
    </source>
</evidence>
<reference evidence="14 15" key="1">
    <citation type="submission" date="2014-09" db="EMBL/GenBank/DDBJ databases">
        <title>Using Illumina technology Improving SMRT sequencing Genome Assembly by RASTools.</title>
        <authorList>
            <person name="Zhou Y."/>
            <person name="Ma T."/>
            <person name="Liu T."/>
        </authorList>
    </citation>
    <scope>NUCLEOTIDE SEQUENCE [LARGE SCALE GENOMIC DNA]</scope>
    <source>
        <strain evidence="14 15">ATCC 55669</strain>
    </source>
</reference>
<dbReference type="eggNOG" id="COG4774">
    <property type="taxonomic scope" value="Bacteria"/>
</dbReference>
<dbReference type="AlphaFoldDB" id="A0A097EK38"/>
<keyword evidence="6" id="KW-0812">Transmembrane</keyword>
<evidence type="ECO:0000256" key="3">
    <source>
        <dbReference type="ARBA" id="ARBA00022448"/>
    </source>
</evidence>
<evidence type="ECO:0000256" key="11">
    <source>
        <dbReference type="RuleBase" id="RU003357"/>
    </source>
</evidence>
<evidence type="ECO:0000313" key="15">
    <source>
        <dbReference type="Proteomes" id="UP000033200"/>
    </source>
</evidence>
<comment type="similarity">
    <text evidence="2 11">Belongs to the TonB-dependent receptor family.</text>
</comment>
<dbReference type="GO" id="GO:0015344">
    <property type="term" value="F:siderophore uptake transmembrane transporter activity"/>
    <property type="evidence" value="ECO:0007669"/>
    <property type="project" value="TreeGrafter"/>
</dbReference>
<keyword evidence="8 11" id="KW-0798">TonB box</keyword>
<evidence type="ECO:0000256" key="5">
    <source>
        <dbReference type="ARBA" id="ARBA00022496"/>
    </source>
</evidence>
<feature type="domain" description="Secretin/TonB short N-terminal" evidence="13">
    <location>
        <begin position="56"/>
        <end position="106"/>
    </location>
</feature>
<gene>
    <name evidence="14" type="ORF">MC45_02030</name>
</gene>
<dbReference type="Proteomes" id="UP000033200">
    <property type="component" value="Chromosome"/>
</dbReference>
<dbReference type="Pfam" id="PF00593">
    <property type="entry name" value="TonB_dep_Rec_b-barrel"/>
    <property type="match status" value="1"/>
</dbReference>
<dbReference type="Gene3D" id="2.170.130.10">
    <property type="entry name" value="TonB-dependent receptor, plug domain"/>
    <property type="match status" value="1"/>
</dbReference>
<evidence type="ECO:0000256" key="10">
    <source>
        <dbReference type="ARBA" id="ARBA00023237"/>
    </source>
</evidence>
<evidence type="ECO:0000256" key="7">
    <source>
        <dbReference type="ARBA" id="ARBA00023004"/>
    </source>
</evidence>
<dbReference type="STRING" id="1549858.MC45_02030"/>
<dbReference type="InterPro" id="IPR036942">
    <property type="entry name" value="Beta-barrel_TonB_sf"/>
</dbReference>
<dbReference type="HOGENOM" id="CLU_008287_19_1_5"/>
<sequence length="1035" mass="113354">MVVWRATWLGATALAGVVAPGVAAAQQAEQARARDFAIAAGPLGEALITFGQQAGVQIDAPDDAIRAAASPGVSGRRTAEAALARLLAGTGFTGRLRGDRVTIERLPAPATADTITTDALRVEGQQTAEGGSARDARGYDDIYDRDTTTTYMGKDEVERYKGVTPADVLKGMLGVYSGDARNGGGIDPSIRGISGPGRVPVIIDGTEQALTVWRGYNGASNRAYIDPNLIAGIQVAKGPVSERGVDGSSGGAVVVHTLDATDILRKGQTFGIEAKLEGGDNSTAPRLPRLSLGQSYRDLPLFPGNGKTEGLVNYPSRDPAVQVKARGPNDNDLISFGDKAARIAVAGRLGTIDLLGAYAYRTRGNYFAGEHDAGYYSQVNADPKKQGTFIQRMAFNYRPGYEVTNTSSRTSSWLAKAVWHIDDASYLKAGFRDTRSTYGDILPSRVVGWGGADIGSIQWTLGHVHSQAYNVDYKLKPNLWWLDFKASFWDTHTLSDTNSNGGYPQAASYSDPILRDTAILHQRNDRFGAIASNQFKFGSRFDLLLQGNWQREVLRPTGESAVARGASYCGFFCGNNRSGRRGEYRIDMKAEWRPASFLKLDAGVTYAGFHAIDDKLRAAIAAGDKLLVRGVAGYVNRVGSFKIQSKDDYRRDTYGKAIYWGNSIADATLLADTAAANYTPKLNGWTGYAYFDPFYPDARGKITRSQIDCLNGAYSDSSRYRPDYSGRSVCAIDQIFAFRNLAMADTRLSGHDWAPTASATAYLSHSARAYVRYAEYFRYPSLFESTSGFSQSLNADYPLRPEHMHSLEAAYIQDLRPLLRLGDGRKADFRLTWYRNVTTDVIDRNTNLQSSNLDKQILSGIEAQARYDNGSVFGDIGYAHVFTNRVCDETRALVTDSGSTWLGKIPACVKYGFYQGYLLTQAAPDDSLNLTLGARLLDRRLEFGPRFVWYSQYNNPLLDTLLNSPDPVQGYALNVPYAWGRNLTVDAYVRFRVDDRFTAEINGTNLTDHYYSDPLSRTLNPSPGRTLRLSLTGRL</sequence>
<evidence type="ECO:0000256" key="1">
    <source>
        <dbReference type="ARBA" id="ARBA00004571"/>
    </source>
</evidence>
<feature type="signal peptide" evidence="12">
    <location>
        <begin position="1"/>
        <end position="24"/>
    </location>
</feature>
<dbReference type="Pfam" id="PF07715">
    <property type="entry name" value="Plug"/>
    <property type="match status" value="1"/>
</dbReference>
<dbReference type="Gene3D" id="2.40.170.20">
    <property type="entry name" value="TonB-dependent receptor, beta-barrel domain"/>
    <property type="match status" value="1"/>
</dbReference>
<evidence type="ECO:0000256" key="4">
    <source>
        <dbReference type="ARBA" id="ARBA00022452"/>
    </source>
</evidence>
<evidence type="ECO:0000256" key="2">
    <source>
        <dbReference type="ARBA" id="ARBA00009810"/>
    </source>
</evidence>
<dbReference type="PANTHER" id="PTHR30069">
    <property type="entry name" value="TONB-DEPENDENT OUTER MEMBRANE RECEPTOR"/>
    <property type="match status" value="1"/>
</dbReference>
<dbReference type="EMBL" id="CP009571">
    <property type="protein sequence ID" value="AIT07928.1"/>
    <property type="molecule type" value="Genomic_DNA"/>
</dbReference>
<dbReference type="InterPro" id="IPR012910">
    <property type="entry name" value="Plug_dom"/>
</dbReference>
<comment type="subcellular location">
    <subcellularLocation>
        <location evidence="1">Cell outer membrane</location>
        <topology evidence="1">Multi-pass membrane protein</topology>
    </subcellularLocation>
</comment>
<dbReference type="KEGG" id="stax:MC45_02030"/>
<dbReference type="GO" id="GO:0044718">
    <property type="term" value="P:siderophore transmembrane transport"/>
    <property type="evidence" value="ECO:0007669"/>
    <property type="project" value="TreeGrafter"/>
</dbReference>
<proteinExistence type="inferred from homology"/>
<dbReference type="InterPro" id="IPR039426">
    <property type="entry name" value="TonB-dep_rcpt-like"/>
</dbReference>
<keyword evidence="7" id="KW-0408">Iron</keyword>
<dbReference type="SUPFAM" id="SSF56935">
    <property type="entry name" value="Porins"/>
    <property type="match status" value="1"/>
</dbReference>
<keyword evidence="10" id="KW-0998">Cell outer membrane</keyword>
<keyword evidence="4" id="KW-1134">Transmembrane beta strand</keyword>
<evidence type="ECO:0000256" key="8">
    <source>
        <dbReference type="ARBA" id="ARBA00023077"/>
    </source>
</evidence>
<keyword evidence="5" id="KW-0406">Ion transport</keyword>
<dbReference type="InterPro" id="IPR011662">
    <property type="entry name" value="Secretin/TonB_short_N"/>
</dbReference>
<evidence type="ECO:0000256" key="9">
    <source>
        <dbReference type="ARBA" id="ARBA00023136"/>
    </source>
</evidence>
<evidence type="ECO:0000259" key="13">
    <source>
        <dbReference type="SMART" id="SM00965"/>
    </source>
</evidence>
<dbReference type="GO" id="GO:0009279">
    <property type="term" value="C:cell outer membrane"/>
    <property type="evidence" value="ECO:0007669"/>
    <property type="project" value="UniProtKB-SubCell"/>
</dbReference>
<dbReference type="InterPro" id="IPR000531">
    <property type="entry name" value="Beta-barrel_TonB"/>
</dbReference>
<keyword evidence="9 11" id="KW-0472">Membrane</keyword>
<evidence type="ECO:0000313" key="14">
    <source>
        <dbReference type="EMBL" id="AIT07928.1"/>
    </source>
</evidence>
<dbReference type="Gene3D" id="3.55.50.30">
    <property type="match status" value="1"/>
</dbReference>
<accession>A0A097EK38</accession>
<dbReference type="eggNOG" id="COG1629">
    <property type="taxonomic scope" value="Bacteria"/>
</dbReference>
<keyword evidence="3" id="KW-0813">Transport</keyword>
<keyword evidence="12" id="KW-0732">Signal</keyword>
<dbReference type="PANTHER" id="PTHR30069:SF41">
    <property type="entry name" value="HEME_HEMOPEXIN UTILIZATION PROTEIN C"/>
    <property type="match status" value="1"/>
</dbReference>
<dbReference type="SMART" id="SM00965">
    <property type="entry name" value="STN"/>
    <property type="match status" value="1"/>
</dbReference>
<name>A0A097EK38_9SPHN</name>
<keyword evidence="5" id="KW-0410">Iron transport</keyword>
<dbReference type="InterPro" id="IPR037066">
    <property type="entry name" value="Plug_dom_sf"/>
</dbReference>
<protein>
    <recommendedName>
        <fullName evidence="13">Secretin/TonB short N-terminal domain-containing protein</fullName>
    </recommendedName>
</protein>
<keyword evidence="15" id="KW-1185">Reference proteome</keyword>
<organism evidence="14 15">
    <name type="scientific">Sphingomonas taxi</name>
    <dbReference type="NCBI Taxonomy" id="1549858"/>
    <lineage>
        <taxon>Bacteria</taxon>
        <taxon>Pseudomonadati</taxon>
        <taxon>Pseudomonadota</taxon>
        <taxon>Alphaproteobacteria</taxon>
        <taxon>Sphingomonadales</taxon>
        <taxon>Sphingomonadaceae</taxon>
        <taxon>Sphingomonas</taxon>
    </lineage>
</organism>
<feature type="chain" id="PRO_5001930048" description="Secretin/TonB short N-terminal domain-containing protein" evidence="12">
    <location>
        <begin position="25"/>
        <end position="1035"/>
    </location>
</feature>